<proteinExistence type="predicted"/>
<feature type="compositionally biased region" description="Polar residues" evidence="1">
    <location>
        <begin position="596"/>
        <end position="609"/>
    </location>
</feature>
<feature type="region of interest" description="Disordered" evidence="1">
    <location>
        <begin position="587"/>
        <end position="609"/>
    </location>
</feature>
<feature type="compositionally biased region" description="Basic and acidic residues" evidence="1">
    <location>
        <begin position="96"/>
        <end position="107"/>
    </location>
</feature>
<feature type="compositionally biased region" description="Basic and acidic residues" evidence="1">
    <location>
        <begin position="139"/>
        <end position="153"/>
    </location>
</feature>
<dbReference type="Proteomes" id="UP000235965">
    <property type="component" value="Unassembled WGS sequence"/>
</dbReference>
<protein>
    <submittedName>
        <fullName evidence="2">Uncharacterized protein</fullName>
    </submittedName>
</protein>
<feature type="region of interest" description="Disordered" evidence="1">
    <location>
        <begin position="1"/>
        <end position="45"/>
    </location>
</feature>
<feature type="compositionally biased region" description="Basic residues" evidence="1">
    <location>
        <begin position="1"/>
        <end position="14"/>
    </location>
</feature>
<dbReference type="AlphaFoldDB" id="A0A2J7QX47"/>
<sequence length="740" mass="82053">MQQKNCKSKTKIMKQKSDSKPHKNISFSLSQPALSANPTSSRNVLRNWQPPLKLVHYDYDTEKTAQNSSLKDIAPSTENVCGDESTENGQISMDNKGIDAGKVHAESKTVGCNGNGEEDNRLSQQSTQKYVENETNETQGEKSKHEGSQRDEVKNVEMSCVVQKSGKKPESNSVCLINSADITAGNKDPDTSNIMCKVDGNKCNTPFTKHLEELYQCPTPTKQTQNENNPILRKDDQDKEQDMIVNVREGAGKNIKNKSENIILPPNKKLLTATNKPSDCNEESKMKPGYGSVLCQMQSLMVKLPQYMHSMRTLTGSEENSPLPLDLLLKDPSHSQLTGDMTKEMELTKAQPVSPATTFIKISEQNSGANKCEGKGYMSDDILKAEDERDKNNHSQLMAIDAKQIASSSGNEPETECQESSLLINDLPIHNSEVHSDKMIETLTLSPSGAAKVPEICNVDSIELQRYKEHEDVETVTPKVLSDTNLNYQSEPPNLATSICDVKHTMLNRTDAANMKTAFQSLEAATAEDYSEESKSPSEPVTAEEHFMKTHEEALNTAPCSIASTKNDMDKHGTPHNRIHNSFKHPVTKAEPQSVVHPSTSMTKESLQKQEINQSESYIYKLKDIFCKSPTKAMEAPNILENAGENPLTKENRLDTASHGYLLDDDIGLTGSQLLHIEDEYQRKFQSREGVGNHASICGVATVADTAVSSPKLPPPNWAQIVQEKRQKLRNVIRDISRLK</sequence>
<feature type="compositionally biased region" description="Polar residues" evidence="1">
    <location>
        <begin position="25"/>
        <end position="45"/>
    </location>
</feature>
<evidence type="ECO:0000313" key="2">
    <source>
        <dbReference type="EMBL" id="PNF33151.1"/>
    </source>
</evidence>
<evidence type="ECO:0000256" key="1">
    <source>
        <dbReference type="SAM" id="MobiDB-lite"/>
    </source>
</evidence>
<gene>
    <name evidence="2" type="ORF">B7P43_G14452</name>
</gene>
<organism evidence="2 3">
    <name type="scientific">Cryptotermes secundus</name>
    <dbReference type="NCBI Taxonomy" id="105785"/>
    <lineage>
        <taxon>Eukaryota</taxon>
        <taxon>Metazoa</taxon>
        <taxon>Ecdysozoa</taxon>
        <taxon>Arthropoda</taxon>
        <taxon>Hexapoda</taxon>
        <taxon>Insecta</taxon>
        <taxon>Pterygota</taxon>
        <taxon>Neoptera</taxon>
        <taxon>Polyneoptera</taxon>
        <taxon>Dictyoptera</taxon>
        <taxon>Blattodea</taxon>
        <taxon>Blattoidea</taxon>
        <taxon>Termitoidae</taxon>
        <taxon>Kalotermitidae</taxon>
        <taxon>Cryptotermitinae</taxon>
        <taxon>Cryptotermes</taxon>
    </lineage>
</organism>
<keyword evidence="3" id="KW-1185">Reference proteome</keyword>
<dbReference type="OrthoDB" id="10678608at2759"/>
<comment type="caution">
    <text evidence="2">The sequence shown here is derived from an EMBL/GenBank/DDBJ whole genome shotgun (WGS) entry which is preliminary data.</text>
</comment>
<feature type="region of interest" description="Disordered" evidence="1">
    <location>
        <begin position="65"/>
        <end position="153"/>
    </location>
</feature>
<dbReference type="InParanoid" id="A0A2J7QX47"/>
<evidence type="ECO:0000313" key="3">
    <source>
        <dbReference type="Proteomes" id="UP000235965"/>
    </source>
</evidence>
<name>A0A2J7QX47_9NEOP</name>
<accession>A0A2J7QX47</accession>
<reference evidence="2 3" key="1">
    <citation type="submission" date="2017-12" db="EMBL/GenBank/DDBJ databases">
        <title>Hemimetabolous genomes reveal molecular basis of termite eusociality.</title>
        <authorList>
            <person name="Harrison M.C."/>
            <person name="Jongepier E."/>
            <person name="Robertson H.M."/>
            <person name="Arning N."/>
            <person name="Bitard-Feildel T."/>
            <person name="Chao H."/>
            <person name="Childers C.P."/>
            <person name="Dinh H."/>
            <person name="Doddapaneni H."/>
            <person name="Dugan S."/>
            <person name="Gowin J."/>
            <person name="Greiner C."/>
            <person name="Han Y."/>
            <person name="Hu H."/>
            <person name="Hughes D.S.T."/>
            <person name="Huylmans A.-K."/>
            <person name="Kemena C."/>
            <person name="Kremer L.P.M."/>
            <person name="Lee S.L."/>
            <person name="Lopez-Ezquerra A."/>
            <person name="Mallet L."/>
            <person name="Monroy-Kuhn J.M."/>
            <person name="Moser A."/>
            <person name="Murali S.C."/>
            <person name="Muzny D.M."/>
            <person name="Otani S."/>
            <person name="Piulachs M.-D."/>
            <person name="Poelchau M."/>
            <person name="Qu J."/>
            <person name="Schaub F."/>
            <person name="Wada-Katsumata A."/>
            <person name="Worley K.C."/>
            <person name="Xie Q."/>
            <person name="Ylla G."/>
            <person name="Poulsen M."/>
            <person name="Gibbs R.A."/>
            <person name="Schal C."/>
            <person name="Richards S."/>
            <person name="Belles X."/>
            <person name="Korb J."/>
            <person name="Bornberg-Bauer E."/>
        </authorList>
    </citation>
    <scope>NUCLEOTIDE SEQUENCE [LARGE SCALE GENOMIC DNA]</scope>
    <source>
        <tissue evidence="2">Whole body</tissue>
    </source>
</reference>
<dbReference type="EMBL" id="NEVH01009397">
    <property type="protein sequence ID" value="PNF33151.1"/>
    <property type="molecule type" value="Genomic_DNA"/>
</dbReference>